<evidence type="ECO:0000256" key="2">
    <source>
        <dbReference type="ARBA" id="ARBA00022598"/>
    </source>
</evidence>
<dbReference type="GO" id="GO:0016879">
    <property type="term" value="F:ligase activity, forming carbon-nitrogen bonds"/>
    <property type="evidence" value="ECO:0007669"/>
    <property type="project" value="UniProtKB-UniRule"/>
</dbReference>
<evidence type="ECO:0000256" key="8">
    <source>
        <dbReference type="ARBA" id="ARBA00039149"/>
    </source>
</evidence>
<keyword evidence="12" id="KW-1185">Reference proteome</keyword>
<protein>
    <recommendedName>
        <fullName evidence="8 10">7-cyano-7-deazaguanine synthase</fullName>
        <ecNumber evidence="8 10">6.3.4.20</ecNumber>
    </recommendedName>
    <alternativeName>
        <fullName evidence="10">7-cyano-7-carbaguanine synthase</fullName>
    </alternativeName>
    <alternativeName>
        <fullName evidence="10">PreQ(0) synthase</fullName>
    </alternativeName>
    <alternativeName>
        <fullName evidence="10">Queuosine biosynthesis protein QueC</fullName>
    </alternativeName>
</protein>
<evidence type="ECO:0000313" key="12">
    <source>
        <dbReference type="Proteomes" id="UP000293345"/>
    </source>
</evidence>
<feature type="binding site" evidence="10">
    <location>
        <begin position="80"/>
        <end position="90"/>
    </location>
    <ligand>
        <name>ATP</name>
        <dbReference type="ChEBI" id="CHEBI:30616"/>
    </ligand>
</feature>
<comment type="catalytic activity">
    <reaction evidence="9 10">
        <text>7-carboxy-7-carbaguanine + NH4(+) + 2 ATP = 7-cyano-7-carbaguanine + 2 AMP + 2 diphosphate + 2 H(+)</text>
        <dbReference type="Rhea" id="RHEA:27982"/>
        <dbReference type="ChEBI" id="CHEBI:15378"/>
        <dbReference type="ChEBI" id="CHEBI:28938"/>
        <dbReference type="ChEBI" id="CHEBI:30616"/>
        <dbReference type="ChEBI" id="CHEBI:33019"/>
        <dbReference type="ChEBI" id="CHEBI:45075"/>
        <dbReference type="ChEBI" id="CHEBI:61036"/>
        <dbReference type="ChEBI" id="CHEBI:456215"/>
        <dbReference type="EC" id="6.3.4.20"/>
    </reaction>
</comment>
<evidence type="ECO:0000256" key="10">
    <source>
        <dbReference type="HAMAP-Rule" id="MF_01633"/>
    </source>
</evidence>
<dbReference type="PANTHER" id="PTHR42914:SF1">
    <property type="entry name" value="7-CYANO-7-DEAZAGUANINE SYNTHASE"/>
    <property type="match status" value="1"/>
</dbReference>
<comment type="pathway">
    <text evidence="1 10">Purine metabolism; 7-cyano-7-deazaguanine biosynthesis.</text>
</comment>
<dbReference type="Pfam" id="PF06508">
    <property type="entry name" value="QueC"/>
    <property type="match status" value="1"/>
</dbReference>
<dbReference type="EMBL" id="SDPW01000001">
    <property type="protein sequence ID" value="RXZ53558.1"/>
    <property type="molecule type" value="Genomic_DNA"/>
</dbReference>
<comment type="similarity">
    <text evidence="7 10">Belongs to the QueC family.</text>
</comment>
<evidence type="ECO:0000313" key="11">
    <source>
        <dbReference type="EMBL" id="RXZ53558.1"/>
    </source>
</evidence>
<reference evidence="11 12" key="1">
    <citation type="submission" date="2019-01" db="EMBL/GenBank/DDBJ databases">
        <title>Senegalimassilia sp. nov. KGMB04484 isolated human feces.</title>
        <authorList>
            <person name="Han K.-I."/>
            <person name="Kim J.-S."/>
            <person name="Lee K.C."/>
            <person name="Suh M.K."/>
            <person name="Eom M.K."/>
            <person name="Lee J.H."/>
            <person name="Park S.-H."/>
            <person name="Kang S.W."/>
            <person name="Park J.-E."/>
            <person name="Oh B.S."/>
            <person name="Yu S.Y."/>
            <person name="Choi S.-H."/>
            <person name="Lee D.H."/>
            <person name="Yoon H."/>
            <person name="Kim B.-Y."/>
            <person name="Lee J.H."/>
            <person name="Lee J.-S."/>
        </authorList>
    </citation>
    <scope>NUCLEOTIDE SEQUENCE [LARGE SCALE GENOMIC DNA]</scope>
    <source>
        <strain evidence="11 12">KGMB04484</strain>
    </source>
</reference>
<dbReference type="OrthoDB" id="9789567at2"/>
<dbReference type="EC" id="6.3.4.20" evidence="8 10"/>
<keyword evidence="6 10" id="KW-0067">ATP-binding</keyword>
<dbReference type="CDD" id="cd01995">
    <property type="entry name" value="QueC-like"/>
    <property type="match status" value="1"/>
</dbReference>
<proteinExistence type="inferred from homology"/>
<dbReference type="RefSeq" id="WP_129423258.1">
    <property type="nucleotide sequence ID" value="NZ_SDPW01000001.1"/>
</dbReference>
<dbReference type="InterPro" id="IPR014729">
    <property type="entry name" value="Rossmann-like_a/b/a_fold"/>
</dbReference>
<keyword evidence="2 10" id="KW-0436">Ligase</keyword>
<evidence type="ECO:0000256" key="5">
    <source>
        <dbReference type="ARBA" id="ARBA00022833"/>
    </source>
</evidence>
<keyword evidence="10" id="KW-0671">Queuosine biosynthesis</keyword>
<evidence type="ECO:0000256" key="4">
    <source>
        <dbReference type="ARBA" id="ARBA00022741"/>
    </source>
</evidence>
<dbReference type="GO" id="GO:0008616">
    <property type="term" value="P:tRNA queuosine(34) biosynthetic process"/>
    <property type="evidence" value="ECO:0007669"/>
    <property type="project" value="UniProtKB-UniRule"/>
</dbReference>
<comment type="cofactor">
    <cofactor evidence="10">
        <name>Zn(2+)</name>
        <dbReference type="ChEBI" id="CHEBI:29105"/>
    </cofactor>
    <text evidence="10">Binds 1 zinc ion per subunit.</text>
</comment>
<accession>A0A4Q2JZT3</accession>
<feature type="binding site" evidence="10">
    <location>
        <position position="278"/>
    </location>
    <ligand>
        <name>Zn(2+)</name>
        <dbReference type="ChEBI" id="CHEBI:29105"/>
    </ligand>
</feature>
<dbReference type="AlphaFoldDB" id="A0A4Q2JZT3"/>
<feature type="binding site" evidence="10">
    <location>
        <position position="281"/>
    </location>
    <ligand>
        <name>Zn(2+)</name>
        <dbReference type="ChEBI" id="CHEBI:29105"/>
    </ligand>
</feature>
<dbReference type="GO" id="GO:0005524">
    <property type="term" value="F:ATP binding"/>
    <property type="evidence" value="ECO:0007669"/>
    <property type="project" value="UniProtKB-UniRule"/>
</dbReference>
<dbReference type="InterPro" id="IPR018317">
    <property type="entry name" value="QueC"/>
</dbReference>
<evidence type="ECO:0000256" key="1">
    <source>
        <dbReference type="ARBA" id="ARBA00005061"/>
    </source>
</evidence>
<keyword evidence="4 10" id="KW-0547">Nucleotide-binding</keyword>
<evidence type="ECO:0000256" key="6">
    <source>
        <dbReference type="ARBA" id="ARBA00022840"/>
    </source>
</evidence>
<dbReference type="GO" id="GO:0008270">
    <property type="term" value="F:zinc ion binding"/>
    <property type="evidence" value="ECO:0007669"/>
    <property type="project" value="UniProtKB-UniRule"/>
</dbReference>
<comment type="function">
    <text evidence="10">Catalyzes the ATP-dependent conversion of 7-carboxy-7-deazaguanine (CDG) to 7-cyano-7-deazaguanine (preQ(0)).</text>
</comment>
<sequence length="310" mass="32687">MKESNKVFPSLAQAAAAVREGAFGTAAVGEESHNATAASGTAANESPRSFGSFAAAAAAHKAAGPQLGASQEGQKALVLCSGGVDSTTLLAMAVERYGAENVFALSISYGQRHEKEIESAKAVATYYGVEQRFLDLSAIFADSNCSLLAHSTDQVPEESYAEQLDESNGAPVSTYVPFRNGLFLSSAASMALSLGASVLYYGAHHDDWAGNAYPDCSLEFVYAMNLAIMEGTGGELRMEAPFVEWSKADIVKRGLELGVPYELTWSCYEGGNYPCGACGTCIDRNRAFELNGVRDPLLDALDAQRAQAGE</sequence>
<feature type="binding site" evidence="10">
    <location>
        <position position="267"/>
    </location>
    <ligand>
        <name>Zn(2+)</name>
        <dbReference type="ChEBI" id="CHEBI:29105"/>
    </ligand>
</feature>
<dbReference type="Proteomes" id="UP000293345">
    <property type="component" value="Unassembled WGS sequence"/>
</dbReference>
<keyword evidence="5 10" id="KW-0862">Zinc</keyword>
<evidence type="ECO:0000256" key="3">
    <source>
        <dbReference type="ARBA" id="ARBA00022723"/>
    </source>
</evidence>
<dbReference type="SUPFAM" id="SSF52402">
    <property type="entry name" value="Adenine nucleotide alpha hydrolases-like"/>
    <property type="match status" value="1"/>
</dbReference>
<dbReference type="HAMAP" id="MF_01633">
    <property type="entry name" value="QueC"/>
    <property type="match status" value="1"/>
</dbReference>
<evidence type="ECO:0000256" key="7">
    <source>
        <dbReference type="ARBA" id="ARBA00037993"/>
    </source>
</evidence>
<keyword evidence="3 10" id="KW-0479">Metal-binding</keyword>
<dbReference type="PANTHER" id="PTHR42914">
    <property type="entry name" value="7-CYANO-7-DEAZAGUANINE SYNTHASE"/>
    <property type="match status" value="1"/>
</dbReference>
<feature type="binding site" evidence="10">
    <location>
        <position position="275"/>
    </location>
    <ligand>
        <name>Zn(2+)</name>
        <dbReference type="ChEBI" id="CHEBI:29105"/>
    </ligand>
</feature>
<gene>
    <name evidence="10 11" type="primary">queC</name>
    <name evidence="11" type="ORF">ET524_02925</name>
</gene>
<dbReference type="UniPathway" id="UPA00391"/>
<evidence type="ECO:0000256" key="9">
    <source>
        <dbReference type="ARBA" id="ARBA00047890"/>
    </source>
</evidence>
<dbReference type="Gene3D" id="3.40.50.620">
    <property type="entry name" value="HUPs"/>
    <property type="match status" value="1"/>
</dbReference>
<name>A0A4Q2JZT3_9ACTN</name>
<dbReference type="NCBIfam" id="TIGR00364">
    <property type="entry name" value="7-cyano-7-deazaguanine synthase QueC"/>
    <property type="match status" value="1"/>
</dbReference>
<organism evidence="11 12">
    <name type="scientific">Senegalimassilia faecalis</name>
    <dbReference type="NCBI Taxonomy" id="2509433"/>
    <lineage>
        <taxon>Bacteria</taxon>
        <taxon>Bacillati</taxon>
        <taxon>Actinomycetota</taxon>
        <taxon>Coriobacteriia</taxon>
        <taxon>Coriobacteriales</taxon>
        <taxon>Coriobacteriaceae</taxon>
        <taxon>Senegalimassilia</taxon>
    </lineage>
</organism>
<comment type="caution">
    <text evidence="11">The sequence shown here is derived from an EMBL/GenBank/DDBJ whole genome shotgun (WGS) entry which is preliminary data.</text>
</comment>